<proteinExistence type="predicted"/>
<dbReference type="RefSeq" id="XP_018065416.1">
    <property type="nucleotide sequence ID" value="XM_018215828.1"/>
</dbReference>
<keyword evidence="4" id="KW-1185">Reference proteome</keyword>
<dbReference type="AlphaFoldDB" id="A0A194WSY0"/>
<keyword evidence="2" id="KW-1133">Transmembrane helix</keyword>
<keyword evidence="2" id="KW-0472">Membrane</keyword>
<feature type="compositionally biased region" description="Polar residues" evidence="1">
    <location>
        <begin position="235"/>
        <end position="251"/>
    </location>
</feature>
<feature type="compositionally biased region" description="Low complexity" evidence="1">
    <location>
        <begin position="203"/>
        <end position="233"/>
    </location>
</feature>
<protein>
    <submittedName>
        <fullName evidence="3">Uncharacterized protein</fullName>
    </submittedName>
</protein>
<feature type="region of interest" description="Disordered" evidence="1">
    <location>
        <begin position="61"/>
        <end position="103"/>
    </location>
</feature>
<name>A0A194WSY0_MOLSC</name>
<evidence type="ECO:0000313" key="3">
    <source>
        <dbReference type="EMBL" id="KUJ11061.1"/>
    </source>
</evidence>
<feature type="region of interest" description="Disordered" evidence="1">
    <location>
        <begin position="180"/>
        <end position="282"/>
    </location>
</feature>
<accession>A0A194WSY0</accession>
<evidence type="ECO:0000256" key="1">
    <source>
        <dbReference type="SAM" id="MobiDB-lite"/>
    </source>
</evidence>
<sequence length="573" mass="62921">MSDIARGNVEILVYTTAPSLGRDDTRYRALAQAYLDFRPAKRRWLGDIPIDANSQDINIRAGSQSHQSTQEERESEASWRPDEDGPESMSQQQPQNDFDRQDITDLLNSPDLSFMSVMDNRASPAFRGQITCRPAGSQSSRGSWQAPRSEVPDSQPDIIPTLAAFSTPTRILEVFLQNQDNSQSTSLSGPSPTSDRHHSSGLKIRLSSQKSSISSSQARQRSSNEQSSSLEASNEGRSSSQSLPQNRNENGSPELRGSIEKSSASETNPPTESHGKSSLEVEVGTNGSSRSFYAVQMQNQNGDIPSVGIINTSDPLSSFDVLAVTSSPSPVRAPPKPPLRVLRSKSPNTPVVQEFQPGKKRKLLGSIPETQIPASAPPALAMDDLQSTSRPAKKPRLEPTSSMIEARTRIAPSSAPVPQSPKLKTTIWTDRLEIRPRPPETSVGELKAEMLISPKLHTAAQRMPLASYFTPIKQTRDLLPMERGYWLVNCSTWTEEVRVGCWNFLGELVGNGLAGWGVWCVRDAQFETIRVYCWGIVVGHIYLVLIAGSYNRIKKSDASWIAGDGKTIIRMPS</sequence>
<gene>
    <name evidence="3" type="ORF">LY89DRAFT_689010</name>
</gene>
<dbReference type="InParanoid" id="A0A194WSY0"/>
<feature type="compositionally biased region" description="Polar residues" evidence="1">
    <location>
        <begin position="180"/>
        <end position="193"/>
    </location>
</feature>
<reference evidence="3 4" key="1">
    <citation type="submission" date="2015-10" db="EMBL/GenBank/DDBJ databases">
        <title>Full genome of DAOMC 229536 Phialocephala scopiformis, a fungal endophyte of spruce producing the potent anti-insectan compound rugulosin.</title>
        <authorList>
            <consortium name="DOE Joint Genome Institute"/>
            <person name="Walker A.K."/>
            <person name="Frasz S.L."/>
            <person name="Seifert K.A."/>
            <person name="Miller J.D."/>
            <person name="Mondo S.J."/>
            <person name="Labutti K."/>
            <person name="Lipzen A."/>
            <person name="Dockter R."/>
            <person name="Kennedy M."/>
            <person name="Grigoriev I.V."/>
            <person name="Spatafora J.W."/>
        </authorList>
    </citation>
    <scope>NUCLEOTIDE SEQUENCE [LARGE SCALE GENOMIC DNA]</scope>
    <source>
        <strain evidence="3 4">CBS 120377</strain>
    </source>
</reference>
<keyword evidence="2" id="KW-0812">Transmembrane</keyword>
<dbReference type="KEGG" id="psco:LY89DRAFT_689010"/>
<dbReference type="Proteomes" id="UP000070700">
    <property type="component" value="Unassembled WGS sequence"/>
</dbReference>
<dbReference type="OrthoDB" id="5395975at2759"/>
<dbReference type="EMBL" id="KQ947427">
    <property type="protein sequence ID" value="KUJ11061.1"/>
    <property type="molecule type" value="Genomic_DNA"/>
</dbReference>
<evidence type="ECO:0000313" key="4">
    <source>
        <dbReference type="Proteomes" id="UP000070700"/>
    </source>
</evidence>
<evidence type="ECO:0000256" key="2">
    <source>
        <dbReference type="SAM" id="Phobius"/>
    </source>
</evidence>
<feature type="compositionally biased region" description="Basic and acidic residues" evidence="1">
    <location>
        <begin position="69"/>
        <end position="83"/>
    </location>
</feature>
<organism evidence="3 4">
    <name type="scientific">Mollisia scopiformis</name>
    <name type="common">Conifer needle endophyte fungus</name>
    <name type="synonym">Phialocephala scopiformis</name>
    <dbReference type="NCBI Taxonomy" id="149040"/>
    <lineage>
        <taxon>Eukaryota</taxon>
        <taxon>Fungi</taxon>
        <taxon>Dikarya</taxon>
        <taxon>Ascomycota</taxon>
        <taxon>Pezizomycotina</taxon>
        <taxon>Leotiomycetes</taxon>
        <taxon>Helotiales</taxon>
        <taxon>Mollisiaceae</taxon>
        <taxon>Mollisia</taxon>
    </lineage>
</organism>
<feature type="transmembrane region" description="Helical" evidence="2">
    <location>
        <begin position="529"/>
        <end position="550"/>
    </location>
</feature>
<dbReference type="GeneID" id="28825554"/>
<feature type="region of interest" description="Disordered" evidence="1">
    <location>
        <begin position="326"/>
        <end position="352"/>
    </location>
</feature>
<feature type="compositionally biased region" description="Polar residues" evidence="1">
    <location>
        <begin position="260"/>
        <end position="271"/>
    </location>
</feature>
<feature type="region of interest" description="Disordered" evidence="1">
    <location>
        <begin position="130"/>
        <end position="158"/>
    </location>
</feature>